<dbReference type="PANTHER" id="PTHR36833:SF1">
    <property type="entry name" value="INTEGRAL MEMBRANE TRANSPORT PROTEIN"/>
    <property type="match status" value="1"/>
</dbReference>
<protein>
    <submittedName>
        <fullName evidence="2">ABC-2 family transporter protein</fullName>
    </submittedName>
</protein>
<feature type="transmembrane region" description="Helical" evidence="1">
    <location>
        <begin position="238"/>
        <end position="258"/>
    </location>
</feature>
<evidence type="ECO:0000313" key="3">
    <source>
        <dbReference type="Proteomes" id="UP001493487"/>
    </source>
</evidence>
<gene>
    <name evidence="2" type="ORF">QJS35_01500</name>
</gene>
<dbReference type="RefSeq" id="WP_232182528.1">
    <property type="nucleotide sequence ID" value="NZ_JAIOAP010000001.1"/>
</dbReference>
<name>A0ABV1KLW9_9BACL</name>
<dbReference type="InterPro" id="IPR010390">
    <property type="entry name" value="ABC-2_transporter-like"/>
</dbReference>
<dbReference type="PANTHER" id="PTHR36833">
    <property type="entry name" value="SLR0610 PROTEIN-RELATED"/>
    <property type="match status" value="1"/>
</dbReference>
<feature type="transmembrane region" description="Helical" evidence="1">
    <location>
        <begin position="198"/>
        <end position="218"/>
    </location>
</feature>
<feature type="transmembrane region" description="Helical" evidence="1">
    <location>
        <begin position="26"/>
        <end position="49"/>
    </location>
</feature>
<feature type="transmembrane region" description="Helical" evidence="1">
    <location>
        <begin position="147"/>
        <end position="177"/>
    </location>
</feature>
<evidence type="ECO:0000256" key="1">
    <source>
        <dbReference type="SAM" id="Phobius"/>
    </source>
</evidence>
<dbReference type="Pfam" id="PF06182">
    <property type="entry name" value="ABC2_membrane_6"/>
    <property type="match status" value="1"/>
</dbReference>
<sequence length="270" mass="31347">MAWHLVKLYSRFIIAYIKTITAYKPLFVIMDVVINVAFTLIQLTVVWLLLYRFEGISSWSFYEIVLLYNLNIFSYSLSAMFIWNPMKDLQMMVRDGSFDSMLIKPINPLLHMIFKQFSHGHLITVIFGVVIFFKCFNALHIEMTWEWSIWLAVNILGAVLIHSAIMILAGSISFWAVKSDSLFQMVIYDFRTLTNYPIQIYGRGVQLLLAFVIPYAFVNYFPARLLLDKEDSSIFPNLFIYGTPLVGMISMGLAYAVWRRGIRRYESSGS</sequence>
<reference evidence="2 3" key="1">
    <citation type="journal article" date="2023" name="Genome Announc.">
        <title>Pan-Genome Analyses of the Genus Cohnella and Proposal of the Novel Species Cohnella silvisoli sp. nov., Isolated from Forest Soil.</title>
        <authorList>
            <person name="Wang C."/>
            <person name="Mao L."/>
            <person name="Bao G."/>
            <person name="Zhu H."/>
        </authorList>
    </citation>
    <scope>NUCLEOTIDE SEQUENCE [LARGE SCALE GENOMIC DNA]</scope>
    <source>
        <strain evidence="2 3">NL03-T5-1</strain>
    </source>
</reference>
<keyword evidence="1" id="KW-0812">Transmembrane</keyword>
<keyword evidence="1" id="KW-1133">Transmembrane helix</keyword>
<organism evidence="2 3">
    <name type="scientific">Cohnella silvisoli</name>
    <dbReference type="NCBI Taxonomy" id="2873699"/>
    <lineage>
        <taxon>Bacteria</taxon>
        <taxon>Bacillati</taxon>
        <taxon>Bacillota</taxon>
        <taxon>Bacilli</taxon>
        <taxon>Bacillales</taxon>
        <taxon>Paenibacillaceae</taxon>
        <taxon>Cohnella</taxon>
    </lineage>
</organism>
<proteinExistence type="predicted"/>
<dbReference type="EMBL" id="JASKHM010000001">
    <property type="protein sequence ID" value="MEQ4481063.1"/>
    <property type="molecule type" value="Genomic_DNA"/>
</dbReference>
<feature type="transmembrane region" description="Helical" evidence="1">
    <location>
        <begin position="122"/>
        <end position="141"/>
    </location>
</feature>
<feature type="transmembrane region" description="Helical" evidence="1">
    <location>
        <begin position="61"/>
        <end position="83"/>
    </location>
</feature>
<keyword evidence="1" id="KW-0472">Membrane</keyword>
<comment type="caution">
    <text evidence="2">The sequence shown here is derived from an EMBL/GenBank/DDBJ whole genome shotgun (WGS) entry which is preliminary data.</text>
</comment>
<keyword evidence="3" id="KW-1185">Reference proteome</keyword>
<evidence type="ECO:0000313" key="2">
    <source>
        <dbReference type="EMBL" id="MEQ4481063.1"/>
    </source>
</evidence>
<accession>A0ABV1KLW9</accession>
<dbReference type="Proteomes" id="UP001493487">
    <property type="component" value="Unassembled WGS sequence"/>
</dbReference>